<evidence type="ECO:0000313" key="2">
    <source>
        <dbReference type="Proteomes" id="UP000004690"/>
    </source>
</evidence>
<accession>I3CB42</accession>
<name>I3CB42_9FLAO</name>
<organism evidence="1 2">
    <name type="scientific">Galbibacter orientalis DSM 19592</name>
    <dbReference type="NCBI Taxonomy" id="926559"/>
    <lineage>
        <taxon>Bacteria</taxon>
        <taxon>Pseudomonadati</taxon>
        <taxon>Bacteroidota</taxon>
        <taxon>Flavobacteriia</taxon>
        <taxon>Flavobacteriales</taxon>
        <taxon>Flavobacteriaceae</taxon>
        <taxon>Galbibacter</taxon>
    </lineage>
</organism>
<dbReference type="EMBL" id="JH651379">
    <property type="protein sequence ID" value="EIJ40835.1"/>
    <property type="molecule type" value="Genomic_DNA"/>
</dbReference>
<gene>
    <name evidence="1" type="ORF">JoomaDRAFT_3907</name>
</gene>
<evidence type="ECO:0000313" key="1">
    <source>
        <dbReference type="EMBL" id="EIJ40835.1"/>
    </source>
</evidence>
<dbReference type="HOGENOM" id="CLU_083822_0_0_10"/>
<dbReference type="OrthoDB" id="646668at2"/>
<sequence length="263" mass="28376">MKVNKIIGLWGSVLILLFSACQPIEDREELENTTDADGVKLVATQATAGGNLVELSMETLGVTGYWDFNLGKGLTDRIEIVYPIPGATTFTYVGTLGGEFFSKTIDVQIDTLDHALNQDWYDLVSEETSVGKTWVFAGGPGADGGKWWYMSPPDDPASWETAWWNAAGDCCPPGDAAGKMHFDLDGAGNYTYYSDTDVEGETGSFVLDVANQTLQVNGSNILGAEQGNPAGLYTIISLTEDELILYLANNAGGTGWTWVFKPE</sequence>
<proteinExistence type="predicted"/>
<dbReference type="AlphaFoldDB" id="I3CB42"/>
<dbReference type="Proteomes" id="UP000004690">
    <property type="component" value="Unassembled WGS sequence"/>
</dbReference>
<dbReference type="eggNOG" id="ENOG502ZB2K">
    <property type="taxonomic scope" value="Bacteria"/>
</dbReference>
<dbReference type="STRING" id="926559.JoomaDRAFT_3907"/>
<dbReference type="PROSITE" id="PS51257">
    <property type="entry name" value="PROKAR_LIPOPROTEIN"/>
    <property type="match status" value="1"/>
</dbReference>
<reference evidence="1 2" key="1">
    <citation type="submission" date="2012-02" db="EMBL/GenBank/DDBJ databases">
        <title>Improved High-Quality Draft genome of Joostella marina DSM 19592.</title>
        <authorList>
            <consortium name="US DOE Joint Genome Institute (JGI-PGF)"/>
            <person name="Lucas S."/>
            <person name="Copeland A."/>
            <person name="Lapidus A."/>
            <person name="Bruce D."/>
            <person name="Goodwin L."/>
            <person name="Pitluck S."/>
            <person name="Peters L."/>
            <person name="Chertkov O."/>
            <person name="Ovchinnikova G."/>
            <person name="Kyrpides N."/>
            <person name="Mavromatis K."/>
            <person name="Detter J.C."/>
            <person name="Han C."/>
            <person name="Land M."/>
            <person name="Hauser L."/>
            <person name="Markowitz V."/>
            <person name="Cheng J.-F."/>
            <person name="Hugenholtz P."/>
            <person name="Woyke T."/>
            <person name="Wu D."/>
            <person name="Tindall B."/>
            <person name="Brambilla E."/>
            <person name="Klenk H.-P."/>
            <person name="Eisen J.A."/>
        </authorList>
    </citation>
    <scope>NUCLEOTIDE SEQUENCE [LARGE SCALE GENOMIC DNA]</scope>
    <source>
        <strain evidence="1 2">DSM 19592</strain>
    </source>
</reference>
<keyword evidence="2" id="KW-1185">Reference proteome</keyword>
<dbReference type="RefSeq" id="WP_008615449.1">
    <property type="nucleotide sequence ID" value="NZ_JH651379.1"/>
</dbReference>
<protein>
    <submittedName>
        <fullName evidence="1">Uncharacterized protein</fullName>
    </submittedName>
</protein>